<sequence length="1002" mass="108604">MLDATGTHRQASASQLSAAARSVWAKTNLHDPADQTSYLQLWQHLSDSAEVAQLLWQRFIPPYVRDHIAATLGLTTDQAESLYVFLAGCHDAGKASPAFIIQNPHLAENSAECGLPVAREYQGNPMRSAVRHELVGEISLHTWLTTQAGVPRDAAGVIAAVLGGHHGTGTTDQKVQLYHEQPALVGGSEWDAVRNELFTWMAELTGARSTFNALSETRALDPTEAKTAVVLLTASVILADWIASNDSLFPLNQSAADELVHDAETRARKAFSRLHLPAPWHAQAIAETLDERFAARFRIPGAKARPIQRAAVEAAEQLETPGLIIIEATTGEGKTEAALLAAETLAERFGLNGVSFALPTQATTNAMFTRLHDWVRSLPATEGHNVVSLGLVHGKSDLNAEFAALPGNERSTTFPESTLRSHAGETVTIANWWLQGRRRATLATFVASTFDQLLMAGLRSKHVVLRHLSFAGKVVILDEVHAIDTFTNEFLETTLQWLAAEGVPVILLSATLPVERRRALLDAYASARRQPRPAAPPQSIDDLFPVLDAEVVSAEAEQSAPVTHPAATGDADLAYPLISTVDANGTVHTHHPESSGRFIDITIDAIPDDDAALIDTIRSSTPHGGSVAVIRNTVGRAQHAYRLLTEAFPEAEVRLAHSRFLAFDRARIDAELVEGFGPHSTGDGLRIVVGTQVIEQSLDVDFDLMLTDLAPIDLVLQRAGRLHRHRRTRPAGLEQARLLITGVDWAPEVPKPDRGSQRIYGAHLLLRTLAALQVSPGHSHAARIPDAVPSLIQQVYGDEQIGSDGWQSEMREAAEQWQRKNRDRASAAHNFRLAPPQDPSIQPSLRNWLEAASADPDAPQGRGNRAGVRDGDDSFEVLVLTKTNGQLTLPAWGAWSQAEARPLPQYNIAPDLAQARAIRTSTISIGSAATGVYDDLDGLISALEQHTAAEIPAEWDGQAMLRGELYLVFDEDGRCQLSLPAKGGAPRTLILTYDQTTGLEHS</sequence>
<evidence type="ECO:0000313" key="13">
    <source>
        <dbReference type="EMBL" id="KAB1631045.1"/>
    </source>
</evidence>
<dbReference type="GO" id="GO:0004518">
    <property type="term" value="F:nuclease activity"/>
    <property type="evidence" value="ECO:0007669"/>
    <property type="project" value="UniProtKB-KW"/>
</dbReference>
<evidence type="ECO:0000256" key="3">
    <source>
        <dbReference type="ARBA" id="ARBA00022722"/>
    </source>
</evidence>
<dbReference type="InterPro" id="IPR027417">
    <property type="entry name" value="P-loop_NTPase"/>
</dbReference>
<feature type="region of interest" description="Disordered" evidence="10">
    <location>
        <begin position="819"/>
        <end position="843"/>
    </location>
</feature>
<dbReference type="InterPro" id="IPR041372">
    <property type="entry name" value="Cas3_C"/>
</dbReference>
<dbReference type="SMART" id="SM00487">
    <property type="entry name" value="DEXDc"/>
    <property type="match status" value="1"/>
</dbReference>
<organism evidence="13 14">
    <name type="scientific">Pseudoclavibacter caeni</name>
    <dbReference type="NCBI Taxonomy" id="908846"/>
    <lineage>
        <taxon>Bacteria</taxon>
        <taxon>Bacillati</taxon>
        <taxon>Actinomycetota</taxon>
        <taxon>Actinomycetes</taxon>
        <taxon>Micrococcales</taxon>
        <taxon>Microbacteriaceae</taxon>
        <taxon>Pseudoclavibacter</taxon>
    </lineage>
</organism>
<keyword evidence="9" id="KW-0051">Antiviral defense</keyword>
<feature type="domain" description="HD Cas3-type" evidence="12">
    <location>
        <begin position="34"/>
        <end position="242"/>
    </location>
</feature>
<evidence type="ECO:0000256" key="9">
    <source>
        <dbReference type="ARBA" id="ARBA00023118"/>
    </source>
</evidence>
<dbReference type="NCBIfam" id="TIGR01587">
    <property type="entry name" value="cas3_core"/>
    <property type="match status" value="1"/>
</dbReference>
<gene>
    <name evidence="13" type="primary">cas3</name>
    <name evidence="13" type="ORF">F8O02_08925</name>
</gene>
<comment type="similarity">
    <text evidence="2">In the central section; belongs to the CRISPR-associated helicase Cas3 family.</text>
</comment>
<evidence type="ECO:0000313" key="14">
    <source>
        <dbReference type="Proteomes" id="UP000481339"/>
    </source>
</evidence>
<evidence type="ECO:0000256" key="10">
    <source>
        <dbReference type="SAM" id="MobiDB-lite"/>
    </source>
</evidence>
<dbReference type="InterPro" id="IPR006474">
    <property type="entry name" value="Helicase_Cas3_CRISPR-ass_core"/>
</dbReference>
<dbReference type="Pfam" id="PF18395">
    <property type="entry name" value="Cas3_C"/>
    <property type="match status" value="1"/>
</dbReference>
<dbReference type="RefSeq" id="WP_158036904.1">
    <property type="nucleotide sequence ID" value="NZ_BAAAZV010000009.1"/>
</dbReference>
<keyword evidence="6" id="KW-0378">Hydrolase</keyword>
<dbReference type="PANTHER" id="PTHR47963:SF9">
    <property type="entry name" value="CRISPR-ASSOCIATED ENDONUCLEASE_HELICASE CAS3"/>
    <property type="match status" value="1"/>
</dbReference>
<name>A0A7C8FRU1_9MICO</name>
<dbReference type="InterPro" id="IPR006483">
    <property type="entry name" value="CRISPR-assoc_Cas3_HD"/>
</dbReference>
<dbReference type="GO" id="GO:0003723">
    <property type="term" value="F:RNA binding"/>
    <property type="evidence" value="ECO:0007669"/>
    <property type="project" value="TreeGrafter"/>
</dbReference>
<dbReference type="Pfam" id="PF22590">
    <property type="entry name" value="Cas3-like_C_2"/>
    <property type="match status" value="1"/>
</dbReference>
<protein>
    <submittedName>
        <fullName evidence="13">CRISPR-associated helicase Cas3</fullName>
    </submittedName>
</protein>
<dbReference type="EMBL" id="WBKA01000010">
    <property type="protein sequence ID" value="KAB1631045.1"/>
    <property type="molecule type" value="Genomic_DNA"/>
</dbReference>
<dbReference type="GO" id="GO:0003724">
    <property type="term" value="F:RNA helicase activity"/>
    <property type="evidence" value="ECO:0007669"/>
    <property type="project" value="TreeGrafter"/>
</dbReference>
<dbReference type="PROSITE" id="PS51192">
    <property type="entry name" value="HELICASE_ATP_BIND_1"/>
    <property type="match status" value="1"/>
</dbReference>
<feature type="domain" description="Helicase ATP-binding" evidence="11">
    <location>
        <begin position="315"/>
        <end position="530"/>
    </location>
</feature>
<dbReference type="InterPro" id="IPR038257">
    <property type="entry name" value="CRISPR-assoc_Cas3_HD_sf"/>
</dbReference>
<dbReference type="Gene3D" id="3.40.50.300">
    <property type="entry name" value="P-loop containing nucleotide triphosphate hydrolases"/>
    <property type="match status" value="2"/>
</dbReference>
<dbReference type="InterPro" id="IPR014001">
    <property type="entry name" value="Helicase_ATP-bd"/>
</dbReference>
<dbReference type="InterPro" id="IPR011545">
    <property type="entry name" value="DEAD/DEAH_box_helicase_dom"/>
</dbReference>
<dbReference type="InterPro" id="IPR050547">
    <property type="entry name" value="DEAD_box_RNA_helicases"/>
</dbReference>
<dbReference type="Proteomes" id="UP000481339">
    <property type="component" value="Unassembled WGS sequence"/>
</dbReference>
<dbReference type="InterPro" id="IPR054712">
    <property type="entry name" value="Cas3-like_dom"/>
</dbReference>
<evidence type="ECO:0000256" key="5">
    <source>
        <dbReference type="ARBA" id="ARBA00022741"/>
    </source>
</evidence>
<dbReference type="GO" id="GO:0005524">
    <property type="term" value="F:ATP binding"/>
    <property type="evidence" value="ECO:0007669"/>
    <property type="project" value="UniProtKB-KW"/>
</dbReference>
<keyword evidence="5" id="KW-0547">Nucleotide-binding</keyword>
<keyword evidence="8" id="KW-0067">ATP-binding</keyword>
<dbReference type="NCBIfam" id="TIGR01596">
    <property type="entry name" value="cas3_HD"/>
    <property type="match status" value="1"/>
</dbReference>
<dbReference type="GO" id="GO:0046872">
    <property type="term" value="F:metal ion binding"/>
    <property type="evidence" value="ECO:0007669"/>
    <property type="project" value="UniProtKB-KW"/>
</dbReference>
<accession>A0A7C8FRU1</accession>
<comment type="caution">
    <text evidence="13">The sequence shown here is derived from an EMBL/GenBank/DDBJ whole genome shotgun (WGS) entry which is preliminary data.</text>
</comment>
<evidence type="ECO:0000256" key="4">
    <source>
        <dbReference type="ARBA" id="ARBA00022723"/>
    </source>
</evidence>
<evidence type="ECO:0000256" key="7">
    <source>
        <dbReference type="ARBA" id="ARBA00022806"/>
    </source>
</evidence>
<evidence type="ECO:0000259" key="12">
    <source>
        <dbReference type="PROSITE" id="PS51643"/>
    </source>
</evidence>
<evidence type="ECO:0000259" key="11">
    <source>
        <dbReference type="PROSITE" id="PS51192"/>
    </source>
</evidence>
<evidence type="ECO:0000256" key="8">
    <source>
        <dbReference type="ARBA" id="ARBA00022840"/>
    </source>
</evidence>
<reference evidence="13 14" key="1">
    <citation type="submission" date="2019-09" db="EMBL/GenBank/DDBJ databases">
        <title>Phylogeny of genus Pseudoclavibacter and closely related genus.</title>
        <authorList>
            <person name="Li Y."/>
        </authorList>
    </citation>
    <scope>NUCLEOTIDE SEQUENCE [LARGE SCALE GENOMIC DNA]</scope>
    <source>
        <strain evidence="13 14">JCM 16921</strain>
    </source>
</reference>
<dbReference type="GO" id="GO:0016787">
    <property type="term" value="F:hydrolase activity"/>
    <property type="evidence" value="ECO:0007669"/>
    <property type="project" value="UniProtKB-KW"/>
</dbReference>
<dbReference type="PROSITE" id="PS51643">
    <property type="entry name" value="HD_CAS3"/>
    <property type="match status" value="1"/>
</dbReference>
<dbReference type="Gene3D" id="1.10.3210.30">
    <property type="match status" value="1"/>
</dbReference>
<dbReference type="AlphaFoldDB" id="A0A7C8FRU1"/>
<keyword evidence="14" id="KW-1185">Reference proteome</keyword>
<dbReference type="GO" id="GO:0051607">
    <property type="term" value="P:defense response to virus"/>
    <property type="evidence" value="ECO:0007669"/>
    <property type="project" value="UniProtKB-KW"/>
</dbReference>
<evidence type="ECO:0000256" key="2">
    <source>
        <dbReference type="ARBA" id="ARBA00009046"/>
    </source>
</evidence>
<dbReference type="Pfam" id="PF00270">
    <property type="entry name" value="DEAD"/>
    <property type="match status" value="1"/>
</dbReference>
<proteinExistence type="inferred from homology"/>
<evidence type="ECO:0000256" key="1">
    <source>
        <dbReference type="ARBA" id="ARBA00006847"/>
    </source>
</evidence>
<dbReference type="CDD" id="cd09641">
    <property type="entry name" value="Cas3''_I"/>
    <property type="match status" value="1"/>
</dbReference>
<keyword evidence="7" id="KW-0347">Helicase</keyword>
<evidence type="ECO:0000256" key="6">
    <source>
        <dbReference type="ARBA" id="ARBA00022801"/>
    </source>
</evidence>
<keyword evidence="3" id="KW-0540">Nuclease</keyword>
<dbReference type="SUPFAM" id="SSF52540">
    <property type="entry name" value="P-loop containing nucleoside triphosphate hydrolases"/>
    <property type="match status" value="1"/>
</dbReference>
<comment type="similarity">
    <text evidence="1">In the N-terminal section; belongs to the CRISPR-associated nuclease Cas3-HD family.</text>
</comment>
<dbReference type="Pfam" id="PF18019">
    <property type="entry name" value="Cas3_HD"/>
    <property type="match status" value="1"/>
</dbReference>
<dbReference type="OrthoDB" id="9810236at2"/>
<dbReference type="PANTHER" id="PTHR47963">
    <property type="entry name" value="DEAD-BOX ATP-DEPENDENT RNA HELICASE 47, MITOCHONDRIAL"/>
    <property type="match status" value="1"/>
</dbReference>
<keyword evidence="4" id="KW-0479">Metal-binding</keyword>